<evidence type="ECO:0000256" key="10">
    <source>
        <dbReference type="SAM" id="SignalP"/>
    </source>
</evidence>
<dbReference type="SUPFAM" id="SSF48619">
    <property type="entry name" value="Phospholipase A2, PLA2"/>
    <property type="match status" value="1"/>
</dbReference>
<evidence type="ECO:0000256" key="8">
    <source>
        <dbReference type="ARBA" id="ARBA00023157"/>
    </source>
</evidence>
<dbReference type="CDD" id="cd04704">
    <property type="entry name" value="PLA2_bee_venom_like"/>
    <property type="match status" value="1"/>
</dbReference>
<evidence type="ECO:0000256" key="4">
    <source>
        <dbReference type="ARBA" id="ARBA00021721"/>
    </source>
</evidence>
<dbReference type="PROSITE" id="PS00118">
    <property type="entry name" value="PA2_HIS"/>
    <property type="match status" value="1"/>
</dbReference>
<name>A0ABP1PDT5_XYLVO</name>
<evidence type="ECO:0000256" key="7">
    <source>
        <dbReference type="ARBA" id="ARBA00023098"/>
    </source>
</evidence>
<dbReference type="EMBL" id="CAXAJV020001300">
    <property type="protein sequence ID" value="CAL7950708.1"/>
    <property type="molecule type" value="Genomic_DNA"/>
</dbReference>
<feature type="chain" id="PRO_5045981217" description="Phospholipase A2" evidence="10">
    <location>
        <begin position="22"/>
        <end position="180"/>
    </location>
</feature>
<comment type="cofactor">
    <cofactor evidence="1">
        <name>Ca(2+)</name>
        <dbReference type="ChEBI" id="CHEBI:29108"/>
    </cofactor>
</comment>
<keyword evidence="8" id="KW-1015">Disulfide bond</keyword>
<reference evidence="12 13" key="1">
    <citation type="submission" date="2024-08" db="EMBL/GenBank/DDBJ databases">
        <authorList>
            <person name="Will J Nash"/>
            <person name="Angela Man"/>
            <person name="Seanna McTaggart"/>
            <person name="Kendall Baker"/>
            <person name="Tom Barker"/>
            <person name="Leah Catchpole"/>
            <person name="Alex Durrant"/>
            <person name="Karim Gharbi"/>
            <person name="Naomi Irish"/>
            <person name="Gemy Kaithakottil"/>
            <person name="Debby Ku"/>
            <person name="Aaliyah Providence"/>
            <person name="Felix Shaw"/>
            <person name="David Swarbreck"/>
            <person name="Chris Watkins"/>
            <person name="Ann M. McCartney"/>
            <person name="Giulio Formenti"/>
            <person name="Alice Mouton"/>
            <person name="Noel Vella"/>
            <person name="Bjorn M von Reumont"/>
            <person name="Adriana Vella"/>
            <person name="Wilfried Haerty"/>
        </authorList>
    </citation>
    <scope>NUCLEOTIDE SEQUENCE [LARGE SCALE GENOMIC DNA]</scope>
</reference>
<evidence type="ECO:0000256" key="6">
    <source>
        <dbReference type="ARBA" id="ARBA00022963"/>
    </source>
</evidence>
<keyword evidence="5" id="KW-0964">Secreted</keyword>
<evidence type="ECO:0000256" key="3">
    <source>
        <dbReference type="ARBA" id="ARBA00013278"/>
    </source>
</evidence>
<protein>
    <recommendedName>
        <fullName evidence="4">Phospholipase A2</fullName>
        <ecNumber evidence="3">3.1.1.4</ecNumber>
    </recommendedName>
    <alternativeName>
        <fullName evidence="9">Phosphatidylcholine 2-acylhydrolase</fullName>
    </alternativeName>
</protein>
<dbReference type="Proteomes" id="UP001642520">
    <property type="component" value="Unassembled WGS sequence"/>
</dbReference>
<feature type="signal peptide" evidence="10">
    <location>
        <begin position="1"/>
        <end position="21"/>
    </location>
</feature>
<evidence type="ECO:0000313" key="12">
    <source>
        <dbReference type="EMBL" id="CAL7950708.1"/>
    </source>
</evidence>
<evidence type="ECO:0000256" key="5">
    <source>
        <dbReference type="ARBA" id="ARBA00022525"/>
    </source>
</evidence>
<keyword evidence="7" id="KW-0443">Lipid metabolism</keyword>
<organism evidence="12 13">
    <name type="scientific">Xylocopa violacea</name>
    <name type="common">Violet carpenter bee</name>
    <name type="synonym">Apis violacea</name>
    <dbReference type="NCBI Taxonomy" id="135666"/>
    <lineage>
        <taxon>Eukaryota</taxon>
        <taxon>Metazoa</taxon>
        <taxon>Ecdysozoa</taxon>
        <taxon>Arthropoda</taxon>
        <taxon>Hexapoda</taxon>
        <taxon>Insecta</taxon>
        <taxon>Pterygota</taxon>
        <taxon>Neoptera</taxon>
        <taxon>Endopterygota</taxon>
        <taxon>Hymenoptera</taxon>
        <taxon>Apocrita</taxon>
        <taxon>Aculeata</taxon>
        <taxon>Apoidea</taxon>
        <taxon>Anthophila</taxon>
        <taxon>Apidae</taxon>
        <taxon>Xylocopa</taxon>
        <taxon>Xylocopa</taxon>
    </lineage>
</organism>
<evidence type="ECO:0000256" key="2">
    <source>
        <dbReference type="ARBA" id="ARBA00004613"/>
    </source>
</evidence>
<feature type="domain" description="Phospholipase A2-like central" evidence="11">
    <location>
        <begin position="28"/>
        <end position="152"/>
    </location>
</feature>
<evidence type="ECO:0000259" key="11">
    <source>
        <dbReference type="SMART" id="SM00085"/>
    </source>
</evidence>
<keyword evidence="13" id="KW-1185">Reference proteome</keyword>
<gene>
    <name evidence="12" type="ORF">XYLVIOL_LOCUS10132</name>
</gene>
<dbReference type="InterPro" id="IPR036444">
    <property type="entry name" value="PLipase_A2_dom_sf"/>
</dbReference>
<comment type="caution">
    <text evidence="12">The sequence shown here is derived from an EMBL/GenBank/DDBJ whole genome shotgun (WGS) entry which is preliminary data.</text>
</comment>
<evidence type="ECO:0000313" key="13">
    <source>
        <dbReference type="Proteomes" id="UP001642520"/>
    </source>
</evidence>
<dbReference type="Gene3D" id="1.20.90.10">
    <property type="entry name" value="Phospholipase A2 domain"/>
    <property type="match status" value="1"/>
</dbReference>
<proteinExistence type="predicted"/>
<evidence type="ECO:0000256" key="1">
    <source>
        <dbReference type="ARBA" id="ARBA00001913"/>
    </source>
</evidence>
<dbReference type="SMART" id="SM00085">
    <property type="entry name" value="PA2c"/>
    <property type="match status" value="1"/>
</dbReference>
<dbReference type="InterPro" id="IPR016090">
    <property type="entry name" value="PLA2-like_dom"/>
</dbReference>
<dbReference type="EC" id="3.1.1.4" evidence="3"/>
<dbReference type="Pfam" id="PF05826">
    <property type="entry name" value="Phospholip_A2_2"/>
    <property type="match status" value="1"/>
</dbReference>
<comment type="subcellular location">
    <subcellularLocation>
        <location evidence="2">Secreted</location>
    </subcellularLocation>
</comment>
<sequence>MHVLGSSVLALWLFHHVSVHAWMTYRDENRIDEYEREDRIIFPGTKWCGNGNVAQGPQDLGSLKETDACCRDHDMCPDIIEAGKSKHNLTNSADYTRLNCDCDERFYHCLKKSKETGSGSVRWTYFSVLNTQCYRNEHPIVRCKKKGWFRCLDYQLDNSQPKRYQWFDVSSVQAFPRILI</sequence>
<evidence type="ECO:0000256" key="9">
    <source>
        <dbReference type="ARBA" id="ARBA00029903"/>
    </source>
</evidence>
<keyword evidence="6" id="KW-0442">Lipid degradation</keyword>
<dbReference type="PANTHER" id="PTHR12253">
    <property type="entry name" value="RH14732P"/>
    <property type="match status" value="1"/>
</dbReference>
<keyword evidence="10" id="KW-0732">Signal</keyword>
<dbReference type="InterPro" id="IPR033113">
    <property type="entry name" value="PLA2_histidine"/>
</dbReference>
<accession>A0ABP1PDT5</accession>